<dbReference type="EMBL" id="JAATTO010000027">
    <property type="protein sequence ID" value="MBC9980461.1"/>
    <property type="molecule type" value="Genomic_DNA"/>
</dbReference>
<dbReference type="Pfam" id="PF13524">
    <property type="entry name" value="Glyco_trans_1_2"/>
    <property type="match status" value="1"/>
</dbReference>
<feature type="domain" description="Spore protein YkvP/CgeB glycosyl transferase-like" evidence="1">
    <location>
        <begin position="236"/>
        <end position="340"/>
    </location>
</feature>
<evidence type="ECO:0000313" key="2">
    <source>
        <dbReference type="EMBL" id="MBC9980461.1"/>
    </source>
</evidence>
<proteinExistence type="predicted"/>
<dbReference type="InterPro" id="IPR055259">
    <property type="entry name" value="YkvP/CgeB_Glyco_trans-like"/>
</dbReference>
<evidence type="ECO:0000259" key="1">
    <source>
        <dbReference type="Pfam" id="PF13524"/>
    </source>
</evidence>
<keyword evidence="3" id="KW-1185">Reference proteome</keyword>
<reference evidence="2 3" key="1">
    <citation type="journal article" date="2020" name="Arch. Microbiol.">
        <title>Bradyrhizobium campsiandrae sp. nov., a nitrogen-fixing bacterial strain isolated from a native leguminous tree from the Amazon adapted to flooded conditions.</title>
        <authorList>
            <person name="Cabral Michel D."/>
            <person name="Martins da Costa E."/>
            <person name="Azarias Guimaraes A."/>
            <person name="Soares de Carvalho T."/>
            <person name="Santos de Castro Caputo P."/>
            <person name="Willems A."/>
            <person name="de Souza Moreira F.M."/>
        </authorList>
    </citation>
    <scope>NUCLEOTIDE SEQUENCE [LARGE SCALE GENOMIC DNA]</scope>
    <source>
        <strain evidence="3">INPA 384B</strain>
    </source>
</reference>
<protein>
    <submittedName>
        <fullName evidence="2">Glycosyltransferase family 1 protein</fullName>
    </submittedName>
</protein>
<dbReference type="RefSeq" id="WP_188149177.1">
    <property type="nucleotide sequence ID" value="NZ_JAATTO010000027.1"/>
</dbReference>
<organism evidence="2 3">
    <name type="scientific">Bradyrhizobium campsiandrae</name>
    <dbReference type="NCBI Taxonomy" id="1729892"/>
    <lineage>
        <taxon>Bacteria</taxon>
        <taxon>Pseudomonadati</taxon>
        <taxon>Pseudomonadota</taxon>
        <taxon>Alphaproteobacteria</taxon>
        <taxon>Hyphomicrobiales</taxon>
        <taxon>Nitrobacteraceae</taxon>
        <taxon>Bradyrhizobium</taxon>
    </lineage>
</organism>
<name>A0ABR7UAC1_9BRAD</name>
<evidence type="ECO:0000313" key="3">
    <source>
        <dbReference type="Proteomes" id="UP000639516"/>
    </source>
</evidence>
<accession>A0ABR7UAC1</accession>
<sequence length="351" mass="39762">MRARLRDLTRNCATFAAKMDVFKQFRHAGCHILLPIDQRADWAFFAYGDDLEVQRVWAREQGMNARATAAEILKAQIEHHRTEVFYNQDTTGWSSDFIKNLPGCVKHTIAWHAAPLLNVRFSDYDLVVCNFPSVLASIAARGARTDYFFPGYDRELDPYAARQDRPIDVLFVGGYSRHHRQRAAVLEQVAALASSHNVVYHLDRSRLCRLAESPIGRLLPLADHRRPERIRSIAQTAVFGRDYYDVLGAAKIVLNGAIDMSGEDRGNMRCFEAMGAASLLLSDDGNYPEGMVDGETLVTYSSPDDAARQIRRLLDDPMRRAQIARAGHDMLTTRYSKEVQWKRFEALLASL</sequence>
<gene>
    <name evidence="2" type="ORF">HA482_19860</name>
</gene>
<dbReference type="SUPFAM" id="SSF53756">
    <property type="entry name" value="UDP-Glycosyltransferase/glycogen phosphorylase"/>
    <property type="match status" value="1"/>
</dbReference>
<comment type="caution">
    <text evidence="2">The sequence shown here is derived from an EMBL/GenBank/DDBJ whole genome shotgun (WGS) entry which is preliminary data.</text>
</comment>
<dbReference type="Proteomes" id="UP000639516">
    <property type="component" value="Unassembled WGS sequence"/>
</dbReference>
<dbReference type="Gene3D" id="3.40.50.2000">
    <property type="entry name" value="Glycogen Phosphorylase B"/>
    <property type="match status" value="1"/>
</dbReference>